<evidence type="ECO:0000256" key="2">
    <source>
        <dbReference type="ARBA" id="ARBA00010727"/>
    </source>
</evidence>
<dbReference type="PANTHER" id="PTHR10507">
    <property type="entry name" value="CDC45-RELATED PROTEIN"/>
    <property type="match status" value="1"/>
</dbReference>
<dbReference type="GO" id="GO:0003682">
    <property type="term" value="F:chromatin binding"/>
    <property type="evidence" value="ECO:0007669"/>
    <property type="project" value="TreeGrafter"/>
</dbReference>
<evidence type="ECO:0000256" key="5">
    <source>
        <dbReference type="ARBA" id="ARBA00023306"/>
    </source>
</evidence>
<dbReference type="AlphaFoldDB" id="A0A4C1UCM3"/>
<keyword evidence="6" id="KW-1133">Transmembrane helix</keyword>
<dbReference type="PANTHER" id="PTHR10507:SF0">
    <property type="entry name" value="CELL DIVISION CONTROL PROTEIN 45 HOMOLOG"/>
    <property type="match status" value="1"/>
</dbReference>
<keyword evidence="7" id="KW-0132">Cell division</keyword>
<evidence type="ECO:0000256" key="4">
    <source>
        <dbReference type="ARBA" id="ARBA00023242"/>
    </source>
</evidence>
<dbReference type="InterPro" id="IPR003874">
    <property type="entry name" value="CDC45"/>
</dbReference>
<keyword evidence="3" id="KW-0235">DNA replication</keyword>
<comment type="caution">
    <text evidence="7">The sequence shown here is derived from an EMBL/GenBank/DDBJ whole genome shotgun (WGS) entry which is preliminary data.</text>
</comment>
<dbReference type="GO" id="GO:0000727">
    <property type="term" value="P:double-strand break repair via break-induced replication"/>
    <property type="evidence" value="ECO:0007669"/>
    <property type="project" value="TreeGrafter"/>
</dbReference>
<keyword evidence="6" id="KW-0812">Transmembrane</keyword>
<accession>A0A4C1UCM3</accession>
<dbReference type="GO" id="GO:0003697">
    <property type="term" value="F:single-stranded DNA binding"/>
    <property type="evidence" value="ECO:0007669"/>
    <property type="project" value="TreeGrafter"/>
</dbReference>
<reference evidence="7 8" key="1">
    <citation type="journal article" date="2019" name="Commun. Biol.">
        <title>The bagworm genome reveals a unique fibroin gene that provides high tensile strength.</title>
        <authorList>
            <person name="Kono N."/>
            <person name="Nakamura H."/>
            <person name="Ohtoshi R."/>
            <person name="Tomita M."/>
            <person name="Numata K."/>
            <person name="Arakawa K."/>
        </authorList>
    </citation>
    <scope>NUCLEOTIDE SEQUENCE [LARGE SCALE GENOMIC DNA]</scope>
</reference>
<dbReference type="Proteomes" id="UP000299102">
    <property type="component" value="Unassembled WGS sequence"/>
</dbReference>
<organism evidence="7 8">
    <name type="scientific">Eumeta variegata</name>
    <name type="common">Bagworm moth</name>
    <name type="synonym">Eumeta japonica</name>
    <dbReference type="NCBI Taxonomy" id="151549"/>
    <lineage>
        <taxon>Eukaryota</taxon>
        <taxon>Metazoa</taxon>
        <taxon>Ecdysozoa</taxon>
        <taxon>Arthropoda</taxon>
        <taxon>Hexapoda</taxon>
        <taxon>Insecta</taxon>
        <taxon>Pterygota</taxon>
        <taxon>Neoptera</taxon>
        <taxon>Endopterygota</taxon>
        <taxon>Lepidoptera</taxon>
        <taxon>Glossata</taxon>
        <taxon>Ditrysia</taxon>
        <taxon>Tineoidea</taxon>
        <taxon>Psychidae</taxon>
        <taxon>Oiketicinae</taxon>
        <taxon>Eumeta</taxon>
    </lineage>
</organism>
<evidence type="ECO:0000313" key="8">
    <source>
        <dbReference type="Proteomes" id="UP000299102"/>
    </source>
</evidence>
<keyword evidence="6" id="KW-0472">Membrane</keyword>
<keyword evidence="4" id="KW-0539">Nucleus</keyword>
<dbReference type="GO" id="GO:1902977">
    <property type="term" value="P:mitotic DNA replication preinitiation complex assembly"/>
    <property type="evidence" value="ECO:0007669"/>
    <property type="project" value="TreeGrafter"/>
</dbReference>
<dbReference type="Pfam" id="PF02724">
    <property type="entry name" value="CDC45"/>
    <property type="match status" value="2"/>
</dbReference>
<sequence>MGIATAIFEEIARTYSRFPLQQARQSYLSMDVELRRELLTALETAASKHKLPMPTRVCFLLKRNFSPVIGALDLVFIIMALIEGFLLTRLLHYFRKGPPLDPDVNCQFQCCRFPQKYIKFLENMQHILDFAESQVQYGESWTYINSSTLESDIGHVRRVTEFTEIYGVLETPVEKRVTRVFTALCLVQLGRFSYPYVVRKQSREDQRGMDGDHTMSSASFKRNATLDSVKQLPEPEDHISRERLHVYTVYPSSRSKKLTMRFQKVGLATEELPPAEGFQLALSALSTASGSSKAWDEGVAAAKQALLAVARLVNTTIANKRLQLAGPFTYFIVHEGSPEARWVRGPLWLGVAARWAASALGGSRPLLASAPTAASDALTPTPMDTCLLLGVPPKHEHETRNLFGAAFEQAAARAACAVSLDHFDPSVVALPSARRTQFLDALTAILS</sequence>
<feature type="transmembrane region" description="Helical" evidence="6">
    <location>
        <begin position="68"/>
        <end position="87"/>
    </location>
</feature>
<dbReference type="GO" id="GO:0031261">
    <property type="term" value="C:DNA replication preinitiation complex"/>
    <property type="evidence" value="ECO:0007669"/>
    <property type="project" value="TreeGrafter"/>
</dbReference>
<keyword evidence="8" id="KW-1185">Reference proteome</keyword>
<dbReference type="OrthoDB" id="10258882at2759"/>
<keyword evidence="5" id="KW-0131">Cell cycle</keyword>
<dbReference type="EMBL" id="BGZK01000154">
    <property type="protein sequence ID" value="GBP23880.1"/>
    <property type="molecule type" value="Genomic_DNA"/>
</dbReference>
<evidence type="ECO:0000256" key="1">
    <source>
        <dbReference type="ARBA" id="ARBA00004123"/>
    </source>
</evidence>
<comment type="subcellular location">
    <subcellularLocation>
        <location evidence="1">Nucleus</location>
    </subcellularLocation>
</comment>
<evidence type="ECO:0000256" key="3">
    <source>
        <dbReference type="ARBA" id="ARBA00022705"/>
    </source>
</evidence>
<protein>
    <submittedName>
        <fullName evidence="7">Cell division control protein 45 homolog</fullName>
    </submittedName>
</protein>
<proteinExistence type="inferred from homology"/>
<evidence type="ECO:0000256" key="6">
    <source>
        <dbReference type="SAM" id="Phobius"/>
    </source>
</evidence>
<dbReference type="GO" id="GO:0051301">
    <property type="term" value="P:cell division"/>
    <property type="evidence" value="ECO:0007669"/>
    <property type="project" value="UniProtKB-KW"/>
</dbReference>
<gene>
    <name evidence="7" type="primary">cdc45</name>
    <name evidence="7" type="ORF">EVAR_86257_1</name>
</gene>
<dbReference type="STRING" id="151549.A0A4C1UCM3"/>
<comment type="similarity">
    <text evidence="2">Belongs to the CDC45 family.</text>
</comment>
<name>A0A4C1UCM3_EUMVA</name>
<dbReference type="GO" id="GO:0006270">
    <property type="term" value="P:DNA replication initiation"/>
    <property type="evidence" value="ECO:0007669"/>
    <property type="project" value="InterPro"/>
</dbReference>
<dbReference type="GO" id="GO:0003688">
    <property type="term" value="F:DNA replication origin binding"/>
    <property type="evidence" value="ECO:0007669"/>
    <property type="project" value="TreeGrafter"/>
</dbReference>
<evidence type="ECO:0000313" key="7">
    <source>
        <dbReference type="EMBL" id="GBP23880.1"/>
    </source>
</evidence>